<feature type="transmembrane region" description="Helical" evidence="5">
    <location>
        <begin position="350"/>
        <end position="375"/>
    </location>
</feature>
<dbReference type="GO" id="GO:0015179">
    <property type="term" value="F:L-amino acid transmembrane transporter activity"/>
    <property type="evidence" value="ECO:0007669"/>
    <property type="project" value="TreeGrafter"/>
</dbReference>
<dbReference type="EnsemblMetazoa" id="CapteT143990">
    <property type="protein sequence ID" value="CapteP143990"/>
    <property type="gene ID" value="CapteG143990"/>
</dbReference>
<keyword evidence="4 5" id="KW-0472">Membrane</keyword>
<feature type="transmembrane region" description="Helical" evidence="5">
    <location>
        <begin position="274"/>
        <end position="298"/>
    </location>
</feature>
<evidence type="ECO:0000313" key="6">
    <source>
        <dbReference type="EMBL" id="ELU01972.1"/>
    </source>
</evidence>
<organism evidence="6">
    <name type="scientific">Capitella teleta</name>
    <name type="common">Polychaete worm</name>
    <dbReference type="NCBI Taxonomy" id="283909"/>
    <lineage>
        <taxon>Eukaryota</taxon>
        <taxon>Metazoa</taxon>
        <taxon>Spiralia</taxon>
        <taxon>Lophotrochozoa</taxon>
        <taxon>Annelida</taxon>
        <taxon>Polychaeta</taxon>
        <taxon>Sedentaria</taxon>
        <taxon>Scolecida</taxon>
        <taxon>Capitellidae</taxon>
        <taxon>Capitella</taxon>
    </lineage>
</organism>
<comment type="subcellular location">
    <subcellularLocation>
        <location evidence="1">Membrane</location>
        <topology evidence="1">Multi-pass membrane protein</topology>
    </subcellularLocation>
</comment>
<keyword evidence="3 5" id="KW-1133">Transmembrane helix</keyword>
<reference evidence="6 8" key="2">
    <citation type="journal article" date="2013" name="Nature">
        <title>Insights into bilaterian evolution from three spiralian genomes.</title>
        <authorList>
            <person name="Simakov O."/>
            <person name="Marletaz F."/>
            <person name="Cho S.J."/>
            <person name="Edsinger-Gonzales E."/>
            <person name="Havlak P."/>
            <person name="Hellsten U."/>
            <person name="Kuo D.H."/>
            <person name="Larsson T."/>
            <person name="Lv J."/>
            <person name="Arendt D."/>
            <person name="Savage R."/>
            <person name="Osoegawa K."/>
            <person name="de Jong P."/>
            <person name="Grimwood J."/>
            <person name="Chapman J.A."/>
            <person name="Shapiro H."/>
            <person name="Aerts A."/>
            <person name="Otillar R.P."/>
            <person name="Terry A.Y."/>
            <person name="Boore J.L."/>
            <person name="Grigoriev I.V."/>
            <person name="Lindberg D.R."/>
            <person name="Seaver E.C."/>
            <person name="Weisblat D.A."/>
            <person name="Putnam N.H."/>
            <person name="Rokhsar D.S."/>
        </authorList>
    </citation>
    <scope>NUCLEOTIDE SEQUENCE</scope>
    <source>
        <strain evidence="6 8">I ESC-2004</strain>
    </source>
</reference>
<feature type="transmembrane region" description="Helical" evidence="5">
    <location>
        <begin position="231"/>
        <end position="254"/>
    </location>
</feature>
<feature type="transmembrane region" description="Helical" evidence="5">
    <location>
        <begin position="190"/>
        <end position="210"/>
    </location>
</feature>
<dbReference type="PROSITE" id="PS51257">
    <property type="entry name" value="PROKAR_LIPOPROTEIN"/>
    <property type="match status" value="1"/>
</dbReference>
<dbReference type="Proteomes" id="UP000014760">
    <property type="component" value="Unassembled WGS sequence"/>
</dbReference>
<dbReference type="Pfam" id="PF13520">
    <property type="entry name" value="AA_permease_2"/>
    <property type="match status" value="1"/>
</dbReference>
<feature type="transmembrane region" description="Helical" evidence="5">
    <location>
        <begin position="126"/>
        <end position="144"/>
    </location>
</feature>
<dbReference type="EMBL" id="AMQN01009071">
    <property type="status" value="NOT_ANNOTATED_CDS"/>
    <property type="molecule type" value="Genomic_DNA"/>
</dbReference>
<dbReference type="EMBL" id="KB304521">
    <property type="protein sequence ID" value="ELU01972.1"/>
    <property type="molecule type" value="Genomic_DNA"/>
</dbReference>
<dbReference type="GO" id="GO:0016020">
    <property type="term" value="C:membrane"/>
    <property type="evidence" value="ECO:0007669"/>
    <property type="project" value="UniProtKB-SubCell"/>
</dbReference>
<feature type="transmembrane region" description="Helical" evidence="5">
    <location>
        <begin position="45"/>
        <end position="65"/>
    </location>
</feature>
<dbReference type="InterPro" id="IPR050598">
    <property type="entry name" value="AminoAcid_Transporter"/>
</dbReference>
<evidence type="ECO:0000256" key="1">
    <source>
        <dbReference type="ARBA" id="ARBA00004141"/>
    </source>
</evidence>
<reference evidence="7" key="3">
    <citation type="submission" date="2015-06" db="UniProtKB">
        <authorList>
            <consortium name="EnsemblMetazoa"/>
        </authorList>
    </citation>
    <scope>IDENTIFICATION</scope>
</reference>
<dbReference type="PANTHER" id="PTHR11785">
    <property type="entry name" value="AMINO ACID TRANSPORTER"/>
    <property type="match status" value="1"/>
</dbReference>
<evidence type="ECO:0000313" key="8">
    <source>
        <dbReference type="Proteomes" id="UP000014760"/>
    </source>
</evidence>
<dbReference type="InterPro" id="IPR002293">
    <property type="entry name" value="AA/rel_permease1"/>
</dbReference>
<dbReference type="PIRSF" id="PIRSF006060">
    <property type="entry name" value="AA_transporter"/>
    <property type="match status" value="1"/>
</dbReference>
<evidence type="ECO:0000313" key="7">
    <source>
        <dbReference type="EnsemblMetazoa" id="CapteP143990"/>
    </source>
</evidence>
<keyword evidence="2 5" id="KW-0812">Transmembrane</keyword>
<dbReference type="OrthoDB" id="5982228at2759"/>
<protein>
    <recommendedName>
        <fullName evidence="9">Amino acid permease/ SLC12A domain-containing protein</fullName>
    </recommendedName>
</protein>
<feature type="transmembrane region" description="Helical" evidence="5">
    <location>
        <begin position="12"/>
        <end position="33"/>
    </location>
</feature>
<dbReference type="Gene3D" id="1.20.1740.10">
    <property type="entry name" value="Amino acid/polyamine transporter I"/>
    <property type="match status" value="1"/>
</dbReference>
<keyword evidence="8" id="KW-1185">Reference proteome</keyword>
<reference evidence="8" key="1">
    <citation type="submission" date="2012-12" db="EMBL/GenBank/DDBJ databases">
        <authorList>
            <person name="Hellsten U."/>
            <person name="Grimwood J."/>
            <person name="Chapman J.A."/>
            <person name="Shapiro H."/>
            <person name="Aerts A."/>
            <person name="Otillar R.P."/>
            <person name="Terry A.Y."/>
            <person name="Boore J.L."/>
            <person name="Simakov O."/>
            <person name="Marletaz F."/>
            <person name="Cho S.-J."/>
            <person name="Edsinger-Gonzales E."/>
            <person name="Havlak P."/>
            <person name="Kuo D.-H."/>
            <person name="Larsson T."/>
            <person name="Lv J."/>
            <person name="Arendt D."/>
            <person name="Savage R."/>
            <person name="Osoegawa K."/>
            <person name="de Jong P."/>
            <person name="Lindberg D.R."/>
            <person name="Seaver E.C."/>
            <person name="Weisblat D.A."/>
            <person name="Putnam N.H."/>
            <person name="Grigoriev I.V."/>
            <person name="Rokhsar D.S."/>
        </authorList>
    </citation>
    <scope>NUCLEOTIDE SEQUENCE</scope>
    <source>
        <strain evidence="8">I ESC-2004</strain>
    </source>
</reference>
<gene>
    <name evidence="6" type="ORF">CAPTEDRAFT_143990</name>
</gene>
<dbReference type="PANTHER" id="PTHR11785:SF528">
    <property type="entry name" value="AMINO ACID TRANSPORTER PROTEIN JHI-21"/>
    <property type="match status" value="1"/>
</dbReference>
<feature type="transmembrane region" description="Helical" evidence="5">
    <location>
        <begin position="413"/>
        <end position="432"/>
    </location>
</feature>
<dbReference type="HOGENOM" id="CLU_007946_3_0_1"/>
<dbReference type="AlphaFoldDB" id="R7UFD8"/>
<sequence length="474" mass="51070">MTSSTKRNVTLLHAVAIIVSCVIGSGIFITPQLVYVNVGSVGGTLVLWSVSGVYVCLLCWCYMELGTLMPSSGGEYVYSYTVLGSWAGFLAWWIGFVVVTPASCGAIAQTAGVYLATAVGRPGDKILCVLTADLIISFLFYINIESTRASLVLNTFLTFCKVAALAFIIVTGVIHLLLGNTENFENVFDGTTTSVALLVTAFLDCFFNYVGWEMIVNISEEIINPKRNLPIAMVISMLLVMAIYFLTNVAYFAVLSPSDLATSSAVALSLTTNSFHSIVMTSILSACVAMSCTGTLNSSYLTSSRIVFACARNKQIPECLAMTGIHNGVPLCFVLLQHGLFVMFSLIPDLSIPISITSFAAVLKVFLSIVALLVIKWQNTETDAPVRIPWIFAGLAALLQVVIMGLAIYGDPWVNGAALLICVIGIPVYGIILEFQKNDVTCCAFGWCFFKPAQVLTSVDSFQSGASPSYRKHF</sequence>
<feature type="transmembrane region" description="Helical" evidence="5">
    <location>
        <begin position="156"/>
        <end position="178"/>
    </location>
</feature>
<evidence type="ECO:0000256" key="5">
    <source>
        <dbReference type="SAM" id="Phobius"/>
    </source>
</evidence>
<feature type="transmembrane region" description="Helical" evidence="5">
    <location>
        <begin position="319"/>
        <end position="344"/>
    </location>
</feature>
<evidence type="ECO:0008006" key="9">
    <source>
        <dbReference type="Google" id="ProtNLM"/>
    </source>
</evidence>
<feature type="transmembrane region" description="Helical" evidence="5">
    <location>
        <begin position="387"/>
        <end position="407"/>
    </location>
</feature>
<evidence type="ECO:0000256" key="2">
    <source>
        <dbReference type="ARBA" id="ARBA00022692"/>
    </source>
</evidence>
<dbReference type="STRING" id="283909.R7UFD8"/>
<proteinExistence type="predicted"/>
<accession>R7UFD8</accession>
<dbReference type="OMA" id="VWLEFAC"/>
<evidence type="ECO:0000256" key="4">
    <source>
        <dbReference type="ARBA" id="ARBA00023136"/>
    </source>
</evidence>
<name>R7UFD8_CAPTE</name>
<evidence type="ECO:0000256" key="3">
    <source>
        <dbReference type="ARBA" id="ARBA00022989"/>
    </source>
</evidence>